<organism evidence="9 10">
    <name type="scientific">Anaeromonas frigoriresistens</name>
    <dbReference type="NCBI Taxonomy" id="2683708"/>
    <lineage>
        <taxon>Bacteria</taxon>
        <taxon>Bacillati</taxon>
        <taxon>Bacillota</taxon>
        <taxon>Tissierellia</taxon>
        <taxon>Tissierellales</taxon>
        <taxon>Thermohalobacteraceae</taxon>
        <taxon>Anaeromonas</taxon>
    </lineage>
</organism>
<feature type="transmembrane region" description="Helical" evidence="8">
    <location>
        <begin position="223"/>
        <end position="245"/>
    </location>
</feature>
<evidence type="ECO:0000256" key="3">
    <source>
        <dbReference type="ARBA" id="ARBA00022448"/>
    </source>
</evidence>
<proteinExistence type="inferred from homology"/>
<dbReference type="PANTHER" id="PTHR36838:SF1">
    <property type="entry name" value="SLR1864 PROTEIN"/>
    <property type="match status" value="1"/>
</dbReference>
<dbReference type="EMBL" id="WSFT01000031">
    <property type="protein sequence ID" value="MBS4538305.1"/>
    <property type="molecule type" value="Genomic_DNA"/>
</dbReference>
<dbReference type="InterPro" id="IPR004776">
    <property type="entry name" value="Mem_transp_PIN-like"/>
</dbReference>
<comment type="similarity">
    <text evidence="2">Belongs to the auxin efflux carrier (TC 2.A.69) family.</text>
</comment>
<protein>
    <submittedName>
        <fullName evidence="9">AEC family transporter</fullName>
    </submittedName>
</protein>
<keyword evidence="4" id="KW-1003">Cell membrane</keyword>
<feature type="transmembrane region" description="Helical" evidence="8">
    <location>
        <begin position="68"/>
        <end position="88"/>
    </location>
</feature>
<reference evidence="9" key="1">
    <citation type="submission" date="2019-12" db="EMBL/GenBank/DDBJ databases">
        <title>Clostridiaceae gen. nov. sp. nov., isolated from sediment in Xinjiang, China.</title>
        <authorList>
            <person name="Zhang R."/>
        </authorList>
    </citation>
    <scope>NUCLEOTIDE SEQUENCE</scope>
    <source>
        <strain evidence="9">D2Q-11</strain>
    </source>
</reference>
<feature type="transmembrane region" description="Helical" evidence="8">
    <location>
        <begin position="6"/>
        <end position="24"/>
    </location>
</feature>
<evidence type="ECO:0000256" key="1">
    <source>
        <dbReference type="ARBA" id="ARBA00004651"/>
    </source>
</evidence>
<dbReference type="Gene3D" id="1.20.1530.20">
    <property type="match status" value="1"/>
</dbReference>
<evidence type="ECO:0000256" key="8">
    <source>
        <dbReference type="SAM" id="Phobius"/>
    </source>
</evidence>
<dbReference type="Proteomes" id="UP000724672">
    <property type="component" value="Unassembled WGS sequence"/>
</dbReference>
<dbReference type="GO" id="GO:0005886">
    <property type="term" value="C:plasma membrane"/>
    <property type="evidence" value="ECO:0007669"/>
    <property type="project" value="UniProtKB-SubCell"/>
</dbReference>
<feature type="transmembrane region" description="Helical" evidence="8">
    <location>
        <begin position="251"/>
        <end position="273"/>
    </location>
</feature>
<evidence type="ECO:0000313" key="10">
    <source>
        <dbReference type="Proteomes" id="UP000724672"/>
    </source>
</evidence>
<dbReference type="RefSeq" id="WP_203366231.1">
    <property type="nucleotide sequence ID" value="NZ_WSFT01000031.1"/>
</dbReference>
<evidence type="ECO:0000256" key="6">
    <source>
        <dbReference type="ARBA" id="ARBA00022989"/>
    </source>
</evidence>
<dbReference type="InterPro" id="IPR038770">
    <property type="entry name" value="Na+/solute_symporter_sf"/>
</dbReference>
<keyword evidence="10" id="KW-1185">Reference proteome</keyword>
<dbReference type="Pfam" id="PF03547">
    <property type="entry name" value="Mem_trans"/>
    <property type="match status" value="2"/>
</dbReference>
<evidence type="ECO:0000256" key="2">
    <source>
        <dbReference type="ARBA" id="ARBA00010145"/>
    </source>
</evidence>
<dbReference type="PANTHER" id="PTHR36838">
    <property type="entry name" value="AUXIN EFFLUX CARRIER FAMILY PROTEIN"/>
    <property type="match status" value="1"/>
</dbReference>
<evidence type="ECO:0000313" key="9">
    <source>
        <dbReference type="EMBL" id="MBS4538305.1"/>
    </source>
</evidence>
<keyword evidence="3" id="KW-0813">Transport</keyword>
<gene>
    <name evidence="9" type="ORF">GOQ27_07505</name>
</gene>
<feature type="transmembrane region" description="Helical" evidence="8">
    <location>
        <begin position="285"/>
        <end position="305"/>
    </location>
</feature>
<sequence length="310" mass="33687">MDLLSVLSQVSVLFILLIIGIVLRKVNILNDTLGKGLSNLIIYATLPALLITSMNYDFSPEMLNNGLLILAIGPLVYIFVGLIAYLYVKINKIENPEKGIYLFITIFPNVGFMGYPVVEVVFGKIGIFYAALFNLWFNILLWTLGIILVSTKEKTKINLKMLLNPGTISIAIGLSLFLFSVKLPGPIYDSLNSLGGTTIPLAMLVIGSMLGESSVHGVLKNKLLIGSTFVRLILMPLPLLIVLSLLPLPTIVVGTAAIVMAMPSAANAAIFARRYDSEYKLASEGVFLSTLLSIITIPAFISILIKVLEL</sequence>
<feature type="transmembrane region" description="Helical" evidence="8">
    <location>
        <begin position="127"/>
        <end position="149"/>
    </location>
</feature>
<comment type="subcellular location">
    <subcellularLocation>
        <location evidence="1">Cell membrane</location>
        <topology evidence="1">Multi-pass membrane protein</topology>
    </subcellularLocation>
</comment>
<feature type="transmembrane region" description="Helical" evidence="8">
    <location>
        <begin position="193"/>
        <end position="211"/>
    </location>
</feature>
<dbReference type="GO" id="GO:0055085">
    <property type="term" value="P:transmembrane transport"/>
    <property type="evidence" value="ECO:0007669"/>
    <property type="project" value="InterPro"/>
</dbReference>
<name>A0A942UUM6_9FIRM</name>
<keyword evidence="5 8" id="KW-0812">Transmembrane</keyword>
<feature type="transmembrane region" description="Helical" evidence="8">
    <location>
        <begin position="161"/>
        <end position="181"/>
    </location>
</feature>
<evidence type="ECO:0000256" key="5">
    <source>
        <dbReference type="ARBA" id="ARBA00022692"/>
    </source>
</evidence>
<feature type="transmembrane region" description="Helical" evidence="8">
    <location>
        <begin position="100"/>
        <end position="121"/>
    </location>
</feature>
<feature type="transmembrane region" description="Helical" evidence="8">
    <location>
        <begin position="36"/>
        <end position="56"/>
    </location>
</feature>
<evidence type="ECO:0000256" key="7">
    <source>
        <dbReference type="ARBA" id="ARBA00023136"/>
    </source>
</evidence>
<comment type="caution">
    <text evidence="9">The sequence shown here is derived from an EMBL/GenBank/DDBJ whole genome shotgun (WGS) entry which is preliminary data.</text>
</comment>
<dbReference type="AlphaFoldDB" id="A0A942UUM6"/>
<keyword evidence="6 8" id="KW-1133">Transmembrane helix</keyword>
<accession>A0A942UUM6</accession>
<evidence type="ECO:0000256" key="4">
    <source>
        <dbReference type="ARBA" id="ARBA00022475"/>
    </source>
</evidence>
<keyword evidence="7 8" id="KW-0472">Membrane</keyword>